<comment type="caution">
    <text evidence="1">The sequence shown here is derived from an EMBL/GenBank/DDBJ whole genome shotgun (WGS) entry which is preliminary data.</text>
</comment>
<dbReference type="EMBL" id="LAZR01024217">
    <property type="protein sequence ID" value="KKL75902.1"/>
    <property type="molecule type" value="Genomic_DNA"/>
</dbReference>
<evidence type="ECO:0000313" key="1">
    <source>
        <dbReference type="EMBL" id="KKL75902.1"/>
    </source>
</evidence>
<dbReference type="SUPFAM" id="SSF53271">
    <property type="entry name" value="PRTase-like"/>
    <property type="match status" value="1"/>
</dbReference>
<reference evidence="1" key="1">
    <citation type="journal article" date="2015" name="Nature">
        <title>Complex archaea that bridge the gap between prokaryotes and eukaryotes.</title>
        <authorList>
            <person name="Spang A."/>
            <person name="Saw J.H."/>
            <person name="Jorgensen S.L."/>
            <person name="Zaremba-Niedzwiedzka K."/>
            <person name="Martijn J."/>
            <person name="Lind A.E."/>
            <person name="van Eijk R."/>
            <person name="Schleper C."/>
            <person name="Guy L."/>
            <person name="Ettema T.J."/>
        </authorList>
    </citation>
    <scope>NUCLEOTIDE SEQUENCE</scope>
</reference>
<dbReference type="InterPro" id="IPR029057">
    <property type="entry name" value="PRTase-like"/>
</dbReference>
<proteinExistence type="predicted"/>
<gene>
    <name evidence="1" type="ORF">LCGC14_2050210</name>
</gene>
<organism evidence="1">
    <name type="scientific">marine sediment metagenome</name>
    <dbReference type="NCBI Taxonomy" id="412755"/>
    <lineage>
        <taxon>unclassified sequences</taxon>
        <taxon>metagenomes</taxon>
        <taxon>ecological metagenomes</taxon>
    </lineage>
</organism>
<feature type="non-terminal residue" evidence="1">
    <location>
        <position position="1"/>
    </location>
</feature>
<accession>A0A0F9HL80</accession>
<dbReference type="AlphaFoldDB" id="A0A0F9HL80"/>
<evidence type="ECO:0008006" key="2">
    <source>
        <dbReference type="Google" id="ProtNLM"/>
    </source>
</evidence>
<protein>
    <recommendedName>
        <fullName evidence="2">Hypoxanthine phosphoribosyltransferase</fullName>
    </recommendedName>
</protein>
<sequence length="60" mass="6702">VPASVEVCTLLHKSKPGEELRTHARFIGFNQPPPGFVVGYGFDQDGWYRGLPFIALKEEV</sequence>
<dbReference type="Gene3D" id="3.40.50.2020">
    <property type="match status" value="1"/>
</dbReference>
<name>A0A0F9HL80_9ZZZZ</name>